<dbReference type="InParanoid" id="A0A6C2YIK5"/>
<keyword evidence="3" id="KW-1185">Reference proteome</keyword>
<dbReference type="InterPro" id="IPR001509">
    <property type="entry name" value="Epimerase_deHydtase"/>
</dbReference>
<dbReference type="SUPFAM" id="SSF51735">
    <property type="entry name" value="NAD(P)-binding Rossmann-fold domains"/>
    <property type="match status" value="1"/>
</dbReference>
<dbReference type="PANTHER" id="PTHR48079:SF6">
    <property type="entry name" value="NAD(P)-BINDING DOMAIN-CONTAINING PROTEIN-RELATED"/>
    <property type="match status" value="1"/>
</dbReference>
<dbReference type="Pfam" id="PF01370">
    <property type="entry name" value="Epimerase"/>
    <property type="match status" value="1"/>
</dbReference>
<gene>
    <name evidence="2" type="ORF">GMBLW1_28490</name>
</gene>
<evidence type="ECO:0000313" key="3">
    <source>
        <dbReference type="Proteomes" id="UP000464378"/>
    </source>
</evidence>
<sequence length="335" mass="36726">MGERILVTGGAGFIGQHLVQQLLQLGHSVRVLDRPGARTTHLPLADLDYLAADIRDASAVARAVAGCDAVYHLAANPQLWTLRRSHFHQVNTLGTRNVLEAAVRAGVRRTLHTSTESILTRAKQTTAIAEDQPITLRDVIGPYCRSKFRAEQIALRMAREGAEIIIVNPTLPVGPGDWGRSPPTQMLLDCAMGQRSAYLDADLNLVDVRDVASGMIAAMERGVPRRRYLLAGENWSIRRVFEAVASRTGAVGPQFPVPYAVALIAAVVSECIADWVTHRIPAASITGVRLTRRRMHFDPQTTQAALAWQARPATESLDDALAWFREVGWIPTRKS</sequence>
<dbReference type="EMBL" id="LR593887">
    <property type="protein sequence ID" value="VTR97647.1"/>
    <property type="molecule type" value="Genomic_DNA"/>
</dbReference>
<dbReference type="KEGG" id="tim:GMBLW1_28490"/>
<dbReference type="EMBL" id="LR586016">
    <property type="protein sequence ID" value="VIP01111.1"/>
    <property type="molecule type" value="Genomic_DNA"/>
</dbReference>
<accession>A0A6C2YIK5</accession>
<organism evidence="2">
    <name type="scientific">Tuwongella immobilis</name>
    <dbReference type="NCBI Taxonomy" id="692036"/>
    <lineage>
        <taxon>Bacteria</taxon>
        <taxon>Pseudomonadati</taxon>
        <taxon>Planctomycetota</taxon>
        <taxon>Planctomycetia</taxon>
        <taxon>Gemmatales</taxon>
        <taxon>Gemmataceae</taxon>
        <taxon>Tuwongella</taxon>
    </lineage>
</organism>
<dbReference type="Proteomes" id="UP000464378">
    <property type="component" value="Chromosome"/>
</dbReference>
<dbReference type="GO" id="GO:0004029">
    <property type="term" value="F:aldehyde dehydrogenase (NAD+) activity"/>
    <property type="evidence" value="ECO:0007669"/>
    <property type="project" value="TreeGrafter"/>
</dbReference>
<name>A0A6C2YIK5_9BACT</name>
<dbReference type="PANTHER" id="PTHR48079">
    <property type="entry name" value="PROTEIN YEEZ"/>
    <property type="match status" value="1"/>
</dbReference>
<protein>
    <recommendedName>
        <fullName evidence="1">NAD-dependent epimerase/dehydratase domain-containing protein</fullName>
    </recommendedName>
</protein>
<dbReference type="GO" id="GO:0005737">
    <property type="term" value="C:cytoplasm"/>
    <property type="evidence" value="ECO:0007669"/>
    <property type="project" value="TreeGrafter"/>
</dbReference>
<evidence type="ECO:0000259" key="1">
    <source>
        <dbReference type="Pfam" id="PF01370"/>
    </source>
</evidence>
<feature type="domain" description="NAD-dependent epimerase/dehydratase" evidence="1">
    <location>
        <begin position="5"/>
        <end position="229"/>
    </location>
</feature>
<dbReference type="InterPro" id="IPR036291">
    <property type="entry name" value="NAD(P)-bd_dom_sf"/>
</dbReference>
<dbReference type="RefSeq" id="WP_162656353.1">
    <property type="nucleotide sequence ID" value="NZ_LR593887.1"/>
</dbReference>
<dbReference type="AlphaFoldDB" id="A0A6C2YIK5"/>
<proteinExistence type="predicted"/>
<dbReference type="Gene3D" id="3.40.50.720">
    <property type="entry name" value="NAD(P)-binding Rossmann-like Domain"/>
    <property type="match status" value="1"/>
</dbReference>
<evidence type="ECO:0000313" key="2">
    <source>
        <dbReference type="EMBL" id="VIP01111.1"/>
    </source>
</evidence>
<reference evidence="2" key="1">
    <citation type="submission" date="2019-04" db="EMBL/GenBank/DDBJ databases">
        <authorList>
            <consortium name="Science for Life Laboratories"/>
        </authorList>
    </citation>
    <scope>NUCLEOTIDE SEQUENCE</scope>
    <source>
        <strain evidence="2">MBLW1</strain>
    </source>
</reference>
<dbReference type="InterPro" id="IPR051783">
    <property type="entry name" value="NAD(P)-dependent_oxidoreduct"/>
</dbReference>